<feature type="transmembrane region" description="Helical" evidence="1">
    <location>
        <begin position="657"/>
        <end position="674"/>
    </location>
</feature>
<dbReference type="RefSeq" id="WP_114365589.1">
    <property type="nucleotide sequence ID" value="NZ_BHZF01000001.1"/>
</dbReference>
<dbReference type="EMBL" id="QPJS01000001">
    <property type="protein sequence ID" value="RCX05001.1"/>
    <property type="molecule type" value="Genomic_DNA"/>
</dbReference>
<reference evidence="2 3" key="1">
    <citation type="submission" date="2018-07" db="EMBL/GenBank/DDBJ databases">
        <title>Genomic Encyclopedia of Type Strains, Phase IV (KMG-IV): sequencing the most valuable type-strain genomes for metagenomic binning, comparative biology and taxonomic classification.</title>
        <authorList>
            <person name="Goeker M."/>
        </authorList>
    </citation>
    <scope>NUCLEOTIDE SEQUENCE [LARGE SCALE GENOMIC DNA]</scope>
    <source>
        <strain evidence="2 3">DSM 21410</strain>
    </source>
</reference>
<keyword evidence="1" id="KW-0812">Transmembrane</keyword>
<dbReference type="PANTHER" id="PTHR37947:SF1">
    <property type="entry name" value="BLL2462 PROTEIN"/>
    <property type="match status" value="1"/>
</dbReference>
<evidence type="ECO:0000256" key="1">
    <source>
        <dbReference type="SAM" id="Phobius"/>
    </source>
</evidence>
<name>A0A369A775_9FLAO</name>
<proteinExistence type="predicted"/>
<dbReference type="PANTHER" id="PTHR37947">
    <property type="entry name" value="BLL2462 PROTEIN"/>
    <property type="match status" value="1"/>
</dbReference>
<evidence type="ECO:0000313" key="2">
    <source>
        <dbReference type="EMBL" id="RCX05001.1"/>
    </source>
</evidence>
<feature type="transmembrane region" description="Helical" evidence="1">
    <location>
        <begin position="47"/>
        <end position="64"/>
    </location>
</feature>
<comment type="caution">
    <text evidence="2">The sequence shown here is derived from an EMBL/GenBank/DDBJ whole genome shotgun (WGS) entry which is preliminary data.</text>
</comment>
<dbReference type="InterPro" id="IPR036465">
    <property type="entry name" value="vWFA_dom_sf"/>
</dbReference>
<dbReference type="SUPFAM" id="SSF53300">
    <property type="entry name" value="vWA-like"/>
    <property type="match status" value="1"/>
</dbReference>
<protein>
    <recommendedName>
        <fullName evidence="4">VWA domain-containing protein</fullName>
    </recommendedName>
</protein>
<evidence type="ECO:0000313" key="3">
    <source>
        <dbReference type="Proteomes" id="UP000253517"/>
    </source>
</evidence>
<keyword evidence="1" id="KW-1133">Transmembrane helix</keyword>
<dbReference type="Proteomes" id="UP000253517">
    <property type="component" value="Unassembled WGS sequence"/>
</dbReference>
<organism evidence="2 3">
    <name type="scientific">Schleiferia thermophila</name>
    <dbReference type="NCBI Taxonomy" id="884107"/>
    <lineage>
        <taxon>Bacteria</taxon>
        <taxon>Pseudomonadati</taxon>
        <taxon>Bacteroidota</taxon>
        <taxon>Flavobacteriia</taxon>
        <taxon>Flavobacteriales</taxon>
        <taxon>Schleiferiaceae</taxon>
        <taxon>Schleiferia</taxon>
    </lineage>
</organism>
<evidence type="ECO:0008006" key="4">
    <source>
        <dbReference type="Google" id="ProtNLM"/>
    </source>
</evidence>
<feature type="transmembrane region" description="Helical" evidence="1">
    <location>
        <begin position="6"/>
        <end position="27"/>
    </location>
</feature>
<keyword evidence="1" id="KW-0472">Membrane</keyword>
<gene>
    <name evidence="2" type="ORF">DES35_101280</name>
</gene>
<sequence length="681" mass="77013">MQIGTEYSLLWWIVALSGAIVLVHWLYRGQAAIFGRRMYRLLRGLRLTALALLTFLLVHPYVIFQKAELQPKSLVWVVDHSRSMVLSQDSSEVRQLAKKIDNINSNLKGLFLADVIGFGQEVTEKPNFDFDHNRTDGYQWIRHLQQTRARDEIAAVVLVTDGIFNTSYSPEFFVSGLRVPVFVVGTGDTAVVPDAGVYSVIHPRKVLPNTTFEIEVIAKATFLTGKNLELTVSGQGVVTNRAAFSPAEDIATKSAKFKIKADKAGIHKYTVSITAVPGERNLKNNSFTFYVEVTEDRKKVLLIDEIKHPDIGILKEYVLRHSEHDLKIVAPDSLKYFSDEPDFAIVHSPAHPETFAYLKRKASVPLLMIAGYGADTRALATLTGLEFTRFARPDKAFPAINDKFYKVEQSFFTASSATGMPPIDVFYGITGANEDEIMNFQKINGVSTSRPLTLLRESGRRIVLFNGEGLWKWRNHRMAESDTMGMVNLWMPLMRWLTSGENQRPFEVIIPGRAYSGDLITAKAYLTDEASLPVSGAQVSIAFRDTAGRTFSYNFSPESGYYSTAIKDLNPGVYNWTAQAVKASAKWNDRGFIIIQEYDVETSEITADHPRLRQIAQNTDGEFFTLNQLDQLEASLRARDFAPRLITRTEKFQLIEWWPYFILIFLLLAAEWFLRRYLGSY</sequence>
<keyword evidence="3" id="KW-1185">Reference proteome</keyword>
<dbReference type="AlphaFoldDB" id="A0A369A775"/>
<accession>A0A369A775</accession>